<dbReference type="GO" id="GO:0016757">
    <property type="term" value="F:glycosyltransferase activity"/>
    <property type="evidence" value="ECO:0007669"/>
    <property type="project" value="UniProtKB-KW"/>
</dbReference>
<reference evidence="6" key="1">
    <citation type="submission" date="2023-04" db="EMBL/GenBank/DDBJ databases">
        <title>Sphingomonas sp. MAHUQ-71 isolated from rice field.</title>
        <authorList>
            <person name="Huq M.A."/>
        </authorList>
    </citation>
    <scope>NUCLEOTIDE SEQUENCE</scope>
    <source>
        <strain evidence="6">MAHUQ-71</strain>
    </source>
</reference>
<dbReference type="PANTHER" id="PTHR43179">
    <property type="entry name" value="RHAMNOSYLTRANSFERASE WBBL"/>
    <property type="match status" value="1"/>
</dbReference>
<evidence type="ECO:0000313" key="6">
    <source>
        <dbReference type="EMBL" id="MDH7638152.1"/>
    </source>
</evidence>
<sequence>MSGVSVLTIVRNREAHLQQLAEGLRRSGRMPDELVVVDMSDDPARLDEMPFPVIVERLDGTDLPLAKARNRAASLAQHEHLLFLDVDCIPMAGCIDGMLTAMHTADGVVCADVRYLGPGEARGDWSEAELMLRGKSHPVRTFPASGIREERNPGLFWSLAFGIHARRFKSLGGFDEQFVGYGAEDTDFGFRAAKNDVPLYFVGGSVVCHQHHDTFEPPVQHVADIVRNANFFRRRWNRWPMEGWLRAFHGMGLVEWTTDKLEFRRGPTLEETSASFVTWPGSFADTDEDRIEQQRVLTA</sequence>
<keyword evidence="2 6" id="KW-0328">Glycosyltransferase</keyword>
<dbReference type="SUPFAM" id="SSF53448">
    <property type="entry name" value="Nucleotide-diphospho-sugar transferases"/>
    <property type="match status" value="1"/>
</dbReference>
<dbReference type="InterPro" id="IPR001173">
    <property type="entry name" value="Glyco_trans_2-like"/>
</dbReference>
<dbReference type="PANTHER" id="PTHR43179:SF12">
    <property type="entry name" value="GALACTOFURANOSYLTRANSFERASE GLFT2"/>
    <property type="match status" value="1"/>
</dbReference>
<dbReference type="RefSeq" id="WP_281043467.1">
    <property type="nucleotide sequence ID" value="NZ_JARYGZ010000001.1"/>
</dbReference>
<protein>
    <submittedName>
        <fullName evidence="6">Glycosyltransferase</fullName>
        <ecNumber evidence="6">2.4.-.-</ecNumber>
    </submittedName>
</protein>
<gene>
    <name evidence="6" type="ORF">QGN17_05370</name>
</gene>
<evidence type="ECO:0000256" key="3">
    <source>
        <dbReference type="ARBA" id="ARBA00022679"/>
    </source>
</evidence>
<evidence type="ECO:0000259" key="4">
    <source>
        <dbReference type="Pfam" id="PF00535"/>
    </source>
</evidence>
<keyword evidence="7" id="KW-1185">Reference proteome</keyword>
<dbReference type="Pfam" id="PF02709">
    <property type="entry name" value="Glyco_transf_7C"/>
    <property type="match status" value="1"/>
</dbReference>
<comment type="similarity">
    <text evidence="1">Belongs to the glycosyltransferase 2 family.</text>
</comment>
<feature type="domain" description="Galactosyltransferase C-terminal" evidence="5">
    <location>
        <begin position="161"/>
        <end position="200"/>
    </location>
</feature>
<name>A0ABT6MYS7_9SPHN</name>
<comment type="caution">
    <text evidence="6">The sequence shown here is derived from an EMBL/GenBank/DDBJ whole genome shotgun (WGS) entry which is preliminary data.</text>
</comment>
<evidence type="ECO:0000256" key="2">
    <source>
        <dbReference type="ARBA" id="ARBA00022676"/>
    </source>
</evidence>
<keyword evidence="3 6" id="KW-0808">Transferase</keyword>
<dbReference type="Proteomes" id="UP001160625">
    <property type="component" value="Unassembled WGS sequence"/>
</dbReference>
<organism evidence="6 7">
    <name type="scientific">Sphingomonas oryzagri</name>
    <dbReference type="NCBI Taxonomy" id="3042314"/>
    <lineage>
        <taxon>Bacteria</taxon>
        <taxon>Pseudomonadati</taxon>
        <taxon>Pseudomonadota</taxon>
        <taxon>Alphaproteobacteria</taxon>
        <taxon>Sphingomonadales</taxon>
        <taxon>Sphingomonadaceae</taxon>
        <taxon>Sphingomonas</taxon>
    </lineage>
</organism>
<evidence type="ECO:0000313" key="7">
    <source>
        <dbReference type="Proteomes" id="UP001160625"/>
    </source>
</evidence>
<dbReference type="InterPro" id="IPR029044">
    <property type="entry name" value="Nucleotide-diphossugar_trans"/>
</dbReference>
<proteinExistence type="inferred from homology"/>
<evidence type="ECO:0000256" key="1">
    <source>
        <dbReference type="ARBA" id="ARBA00006739"/>
    </source>
</evidence>
<dbReference type="EMBL" id="JARYGZ010000001">
    <property type="protein sequence ID" value="MDH7638152.1"/>
    <property type="molecule type" value="Genomic_DNA"/>
</dbReference>
<dbReference type="EC" id="2.4.-.-" evidence="6"/>
<evidence type="ECO:0000259" key="5">
    <source>
        <dbReference type="Pfam" id="PF02709"/>
    </source>
</evidence>
<dbReference type="Pfam" id="PF00535">
    <property type="entry name" value="Glycos_transf_2"/>
    <property type="match status" value="1"/>
</dbReference>
<dbReference type="InterPro" id="IPR027791">
    <property type="entry name" value="Galactosyl_T_C"/>
</dbReference>
<dbReference type="Gene3D" id="3.90.550.10">
    <property type="entry name" value="Spore Coat Polysaccharide Biosynthesis Protein SpsA, Chain A"/>
    <property type="match status" value="1"/>
</dbReference>
<feature type="domain" description="Glycosyltransferase 2-like" evidence="4">
    <location>
        <begin position="5"/>
        <end position="129"/>
    </location>
</feature>
<accession>A0ABT6MYS7</accession>